<gene>
    <name evidence="4" type="primary">AIM11</name>
    <name evidence="5" type="ORF">PRZ48_013734</name>
</gene>
<comment type="subcellular location">
    <subcellularLocation>
        <location evidence="4">Membrane</location>
        <topology evidence="4">Multi-pass membrane protein</topology>
    </subcellularLocation>
</comment>
<protein>
    <recommendedName>
        <fullName evidence="4">Altered inheritance of mitochondria protein 11</fullName>
    </recommendedName>
</protein>
<evidence type="ECO:0000256" key="3">
    <source>
        <dbReference type="ARBA" id="ARBA00023136"/>
    </source>
</evidence>
<dbReference type="InterPro" id="IPR038814">
    <property type="entry name" value="AIM11"/>
</dbReference>
<dbReference type="EMBL" id="JAXOVC010000012">
    <property type="protein sequence ID" value="KAK4495403.1"/>
    <property type="molecule type" value="Genomic_DNA"/>
</dbReference>
<keyword evidence="6" id="KW-1185">Reference proteome</keyword>
<reference evidence="5 6" key="1">
    <citation type="journal article" date="2023" name="G3 (Bethesda)">
        <title>A chromosome-level genome assembly of Zasmidium syzygii isolated from banana leaves.</title>
        <authorList>
            <person name="van Westerhoven A.C."/>
            <person name="Mehrabi R."/>
            <person name="Talebi R."/>
            <person name="Steentjes M.B.F."/>
            <person name="Corcolon B."/>
            <person name="Chong P.A."/>
            <person name="Kema G.H.J."/>
            <person name="Seidl M.F."/>
        </authorList>
    </citation>
    <scope>NUCLEOTIDE SEQUENCE [LARGE SCALE GENOMIC DNA]</scope>
    <source>
        <strain evidence="5 6">P124</strain>
    </source>
</reference>
<proteinExistence type="inferred from homology"/>
<feature type="transmembrane region" description="Helical" evidence="4">
    <location>
        <begin position="127"/>
        <end position="150"/>
    </location>
</feature>
<feature type="transmembrane region" description="Helical" evidence="4">
    <location>
        <begin position="60"/>
        <end position="80"/>
    </location>
</feature>
<dbReference type="PANTHER" id="PTHR39136">
    <property type="entry name" value="ALTERED INHERITANCE OF MITOCHONDRIA PROTEIN 11"/>
    <property type="match status" value="1"/>
</dbReference>
<dbReference type="Proteomes" id="UP001305779">
    <property type="component" value="Unassembled WGS sequence"/>
</dbReference>
<comment type="similarity">
    <text evidence="4">Belongs to the AIM11 family.</text>
</comment>
<name>A0ABR0E2N7_ZASCE</name>
<evidence type="ECO:0000313" key="6">
    <source>
        <dbReference type="Proteomes" id="UP001305779"/>
    </source>
</evidence>
<evidence type="ECO:0000256" key="2">
    <source>
        <dbReference type="ARBA" id="ARBA00022989"/>
    </source>
</evidence>
<dbReference type="PANTHER" id="PTHR39136:SF1">
    <property type="entry name" value="ALTERED INHERITANCE OF MITOCHONDRIA PROTEIN 11"/>
    <property type="match status" value="1"/>
</dbReference>
<comment type="caution">
    <text evidence="5">The sequence shown here is derived from an EMBL/GenBank/DDBJ whole genome shotgun (WGS) entry which is preliminary data.</text>
</comment>
<evidence type="ECO:0000256" key="4">
    <source>
        <dbReference type="RuleBase" id="RU367098"/>
    </source>
</evidence>
<keyword evidence="2 4" id="KW-1133">Transmembrane helix</keyword>
<organism evidence="5 6">
    <name type="scientific">Zasmidium cellare</name>
    <name type="common">Wine cellar mold</name>
    <name type="synonym">Racodium cellare</name>
    <dbReference type="NCBI Taxonomy" id="395010"/>
    <lineage>
        <taxon>Eukaryota</taxon>
        <taxon>Fungi</taxon>
        <taxon>Dikarya</taxon>
        <taxon>Ascomycota</taxon>
        <taxon>Pezizomycotina</taxon>
        <taxon>Dothideomycetes</taxon>
        <taxon>Dothideomycetidae</taxon>
        <taxon>Mycosphaerellales</taxon>
        <taxon>Mycosphaerellaceae</taxon>
        <taxon>Zasmidium</taxon>
    </lineage>
</organism>
<keyword evidence="3 4" id="KW-0472">Membrane</keyword>
<evidence type="ECO:0000256" key="1">
    <source>
        <dbReference type="ARBA" id="ARBA00022692"/>
    </source>
</evidence>
<sequence length="230" mass="25676">MSSAWMSSWWDKYFAPGDVRAARRQEEQQVQQKAEALEKRPAPIIPNRIDAAHRARRQNALLFGGLAFTFLSAFVTRRALTKKQHITALYPHLTKTPKGADPRLEVPHFTTSNNQAKAEGGLDAVEALFLATINVGAIFMLGTGAVMKALDIADIEDVRELVKKGTGQDIYGGEAEADKEMEEWVAGVLAKKDEKGAWDFQSTIAEKLKELDDIEKRKAQKLVEQDVEKR</sequence>
<evidence type="ECO:0000313" key="5">
    <source>
        <dbReference type="EMBL" id="KAK4495403.1"/>
    </source>
</evidence>
<accession>A0ABR0E2N7</accession>
<keyword evidence="1 4" id="KW-0812">Transmembrane</keyword>